<feature type="transmembrane region" description="Helical" evidence="3">
    <location>
        <begin position="281"/>
        <end position="302"/>
    </location>
</feature>
<dbReference type="Proteomes" id="UP000078343">
    <property type="component" value="Unassembled WGS sequence"/>
</dbReference>
<evidence type="ECO:0000313" key="5">
    <source>
        <dbReference type="Proteomes" id="UP000078343"/>
    </source>
</evidence>
<dbReference type="OrthoDB" id="2213137at2759"/>
<dbReference type="PANTHER" id="PTHR11360">
    <property type="entry name" value="MONOCARBOXYLATE TRANSPORTER"/>
    <property type="match status" value="1"/>
</dbReference>
<dbReference type="InterPro" id="IPR036259">
    <property type="entry name" value="MFS_trans_sf"/>
</dbReference>
<feature type="transmembrane region" description="Helical" evidence="3">
    <location>
        <begin position="66"/>
        <end position="86"/>
    </location>
</feature>
<dbReference type="AlphaFoldDB" id="A0A178ZRQ6"/>
<feature type="transmembrane region" description="Helical" evidence="3">
    <location>
        <begin position="21"/>
        <end position="46"/>
    </location>
</feature>
<feature type="transmembrane region" description="Helical" evidence="3">
    <location>
        <begin position="422"/>
        <end position="443"/>
    </location>
</feature>
<protein>
    <recommendedName>
        <fullName evidence="6">Major facilitator superfamily (MFS) profile domain-containing protein</fullName>
    </recommendedName>
</protein>
<dbReference type="RefSeq" id="XP_018695052.1">
    <property type="nucleotide sequence ID" value="XM_018835402.1"/>
</dbReference>
<dbReference type="Gene3D" id="1.20.1250.20">
    <property type="entry name" value="MFS general substrate transporter like domains"/>
    <property type="match status" value="2"/>
</dbReference>
<dbReference type="GO" id="GO:0016020">
    <property type="term" value="C:membrane"/>
    <property type="evidence" value="ECO:0007669"/>
    <property type="project" value="UniProtKB-SubCell"/>
</dbReference>
<feature type="transmembrane region" description="Helical" evidence="3">
    <location>
        <begin position="254"/>
        <end position="275"/>
    </location>
</feature>
<accession>A0A178ZRQ6</accession>
<feature type="transmembrane region" description="Helical" evidence="3">
    <location>
        <begin position="341"/>
        <end position="362"/>
    </location>
</feature>
<evidence type="ECO:0000256" key="3">
    <source>
        <dbReference type="SAM" id="Phobius"/>
    </source>
</evidence>
<dbReference type="InterPro" id="IPR011701">
    <property type="entry name" value="MFS"/>
</dbReference>
<dbReference type="SUPFAM" id="SSF103473">
    <property type="entry name" value="MFS general substrate transporter"/>
    <property type="match status" value="1"/>
</dbReference>
<feature type="transmembrane region" description="Helical" evidence="3">
    <location>
        <begin position="119"/>
        <end position="141"/>
    </location>
</feature>
<dbReference type="EMBL" id="LVYI01000003">
    <property type="protein sequence ID" value="OAP61685.1"/>
    <property type="molecule type" value="Genomic_DNA"/>
</dbReference>
<proteinExistence type="inferred from homology"/>
<reference evidence="4 5" key="1">
    <citation type="submission" date="2016-04" db="EMBL/GenBank/DDBJ databases">
        <title>Draft genome of Fonsecaea erecta CBS 125763.</title>
        <authorList>
            <person name="Weiss V.A."/>
            <person name="Vicente V.A."/>
            <person name="Raittz R.T."/>
            <person name="Moreno L.F."/>
            <person name="De Souza E.M."/>
            <person name="Pedrosa F.O."/>
            <person name="Steffens M.B."/>
            <person name="Faoro H."/>
            <person name="Tadra-Sfeir M.Z."/>
            <person name="Najafzadeh M.J."/>
            <person name="Felipe M.S."/>
            <person name="Teixeira M."/>
            <person name="Sun J."/>
            <person name="Xi L."/>
            <person name="Gomes R."/>
            <person name="De Azevedo C.M."/>
            <person name="Salgado C.G."/>
            <person name="Da Silva M.B."/>
            <person name="Nascimento M.F."/>
            <person name="Queiroz-Telles F."/>
            <person name="Attili D.S."/>
            <person name="Gorbushina A."/>
        </authorList>
    </citation>
    <scope>NUCLEOTIDE SEQUENCE [LARGE SCALE GENOMIC DNA]</scope>
    <source>
        <strain evidence="4 5">CBS 125763</strain>
    </source>
</reference>
<dbReference type="Pfam" id="PF07690">
    <property type="entry name" value="MFS_1"/>
    <property type="match status" value="1"/>
</dbReference>
<dbReference type="PANTHER" id="PTHR11360:SF287">
    <property type="entry name" value="MFS MONOCARBOXYLATE TRANSPORTER"/>
    <property type="match status" value="1"/>
</dbReference>
<dbReference type="GeneID" id="30008057"/>
<evidence type="ECO:0000256" key="2">
    <source>
        <dbReference type="ARBA" id="ARBA00006727"/>
    </source>
</evidence>
<evidence type="ECO:0008006" key="6">
    <source>
        <dbReference type="Google" id="ProtNLM"/>
    </source>
</evidence>
<dbReference type="GO" id="GO:0022857">
    <property type="term" value="F:transmembrane transporter activity"/>
    <property type="evidence" value="ECO:0007669"/>
    <property type="project" value="InterPro"/>
</dbReference>
<sequence>MLGRCRQSARTRYSTAQTDSSWAAYGTLLAALLSEGVLFGVCLSFGVFQDYYSNRASLPHSDVSSWIGVLATGIAYLGAPAVTYCCQSFTIPCHYYIYPGWMLCLVGLLSSAFCQDVRILILTQGLLFGVGLLVVEMPTLIILNTWFVERRGLAYGLLYGFTDLFGVAWGFLASSLLNHHGVKTAFLVFAAICLFIPGVGIFFLRERSSSATAVAADSCSETASVKELTPTDMDHEISTANSLPSSRYFRHASFYVFLLSNLLQSFAFYLPFIYLPSYATALGYSASTGAIVLALANVAQVFGEIGFGRLSDKVDVHSLVFCSAAVASLAAFLVWGFADSLAYLIAFALLFGGSASGFLTLWPRMGTMFAEHDASMIYSFLSLGRGIGVICSGPISSAMLWAHRVVGTHGEDRDGIRHHYQGIVLFVGSCMAASAALGVVGWISSYLKRKHASQALDGAV</sequence>
<comment type="caution">
    <text evidence="4">The sequence shown here is derived from an EMBL/GenBank/DDBJ whole genome shotgun (WGS) entry which is preliminary data.</text>
</comment>
<feature type="transmembrane region" description="Helical" evidence="3">
    <location>
        <begin position="153"/>
        <end position="172"/>
    </location>
</feature>
<name>A0A178ZRQ6_9EURO</name>
<dbReference type="InterPro" id="IPR050327">
    <property type="entry name" value="Proton-linked_MCT"/>
</dbReference>
<comment type="similarity">
    <text evidence="2">Belongs to the major facilitator superfamily. Monocarboxylate porter (TC 2.A.1.13) family.</text>
</comment>
<comment type="subcellular location">
    <subcellularLocation>
        <location evidence="1">Membrane</location>
        <topology evidence="1">Multi-pass membrane protein</topology>
    </subcellularLocation>
</comment>
<gene>
    <name evidence="4" type="ORF">AYL99_03888</name>
</gene>
<feature type="transmembrane region" description="Helical" evidence="3">
    <location>
        <begin position="383"/>
        <end position="402"/>
    </location>
</feature>
<feature type="transmembrane region" description="Helical" evidence="3">
    <location>
        <begin position="95"/>
        <end position="113"/>
    </location>
</feature>
<keyword evidence="3" id="KW-0472">Membrane</keyword>
<evidence type="ECO:0000256" key="1">
    <source>
        <dbReference type="ARBA" id="ARBA00004141"/>
    </source>
</evidence>
<keyword evidence="3" id="KW-1133">Transmembrane helix</keyword>
<keyword evidence="5" id="KW-1185">Reference proteome</keyword>
<feature type="transmembrane region" description="Helical" evidence="3">
    <location>
        <begin position="184"/>
        <end position="204"/>
    </location>
</feature>
<organism evidence="4 5">
    <name type="scientific">Fonsecaea erecta</name>
    <dbReference type="NCBI Taxonomy" id="1367422"/>
    <lineage>
        <taxon>Eukaryota</taxon>
        <taxon>Fungi</taxon>
        <taxon>Dikarya</taxon>
        <taxon>Ascomycota</taxon>
        <taxon>Pezizomycotina</taxon>
        <taxon>Eurotiomycetes</taxon>
        <taxon>Chaetothyriomycetidae</taxon>
        <taxon>Chaetothyriales</taxon>
        <taxon>Herpotrichiellaceae</taxon>
        <taxon>Fonsecaea</taxon>
    </lineage>
</organism>
<evidence type="ECO:0000313" key="4">
    <source>
        <dbReference type="EMBL" id="OAP61685.1"/>
    </source>
</evidence>
<feature type="transmembrane region" description="Helical" evidence="3">
    <location>
        <begin position="314"/>
        <end position="335"/>
    </location>
</feature>
<keyword evidence="3" id="KW-0812">Transmembrane</keyword>